<dbReference type="GeneID" id="27898055"/>
<reference evidence="3 4" key="1">
    <citation type="journal article" date="2012" name="PLoS Pathog.">
        <title>Diverse lifestyles and strategies of plant pathogenesis encoded in the genomes of eighteen Dothideomycetes fungi.</title>
        <authorList>
            <person name="Ohm R.A."/>
            <person name="Feau N."/>
            <person name="Henrissat B."/>
            <person name="Schoch C.L."/>
            <person name="Horwitz B.A."/>
            <person name="Barry K.W."/>
            <person name="Condon B.J."/>
            <person name="Copeland A.C."/>
            <person name="Dhillon B."/>
            <person name="Glaser F."/>
            <person name="Hesse C.N."/>
            <person name="Kosti I."/>
            <person name="LaButti K."/>
            <person name="Lindquist E.A."/>
            <person name="Lucas S."/>
            <person name="Salamov A.A."/>
            <person name="Bradshaw R.E."/>
            <person name="Ciuffetti L."/>
            <person name="Hamelin R.C."/>
            <person name="Kema G.H.J."/>
            <person name="Lawrence C."/>
            <person name="Scott J.A."/>
            <person name="Spatafora J.W."/>
            <person name="Turgeon B.G."/>
            <person name="de Wit P.J.G.M."/>
            <person name="Zhong S."/>
            <person name="Goodwin S.B."/>
            <person name="Grigoriev I.V."/>
        </authorList>
    </citation>
    <scope>NUCLEOTIDE SEQUENCE [LARGE SCALE GENOMIC DNA]</scope>
    <source>
        <strain evidence="3 4">SO2202</strain>
    </source>
</reference>
<dbReference type="RefSeq" id="XP_016757142.1">
    <property type="nucleotide sequence ID" value="XM_016900918.1"/>
</dbReference>
<dbReference type="Proteomes" id="UP000016931">
    <property type="component" value="Unassembled WGS sequence"/>
</dbReference>
<dbReference type="EMBL" id="KB456270">
    <property type="protein sequence ID" value="EMF09021.1"/>
    <property type="molecule type" value="Genomic_DNA"/>
</dbReference>
<feature type="chain" id="PRO_5004032157" evidence="2">
    <location>
        <begin position="28"/>
        <end position="289"/>
    </location>
</feature>
<evidence type="ECO:0000313" key="4">
    <source>
        <dbReference type="Proteomes" id="UP000016931"/>
    </source>
</evidence>
<evidence type="ECO:0000256" key="1">
    <source>
        <dbReference type="SAM" id="Phobius"/>
    </source>
</evidence>
<evidence type="ECO:0000313" key="3">
    <source>
        <dbReference type="EMBL" id="EMF09021.1"/>
    </source>
</evidence>
<keyword evidence="1" id="KW-0812">Transmembrane</keyword>
<keyword evidence="1" id="KW-1133">Transmembrane helix</keyword>
<evidence type="ECO:0000256" key="2">
    <source>
        <dbReference type="SAM" id="SignalP"/>
    </source>
</evidence>
<sequence>MSNAILQTRTLTVWRLRWLAFAPVSCASPVGHRKPPADRTLRLVYAQDTAGLPTSEEESDLIMNMQADVEVDVAAGDTYRSIRYWGTTFTQRLCAMRNRTSAILSILSMLSILPEVCIEPFPRDGAVHAVSRTRDERVASSGCYVPRLSSHVQASHNPNDLVQSAVRVRRVQRRKCAGASKSRGSDVLTPRRREHRDNAFTHLGQGHRLYASLGVQCSPAMSMLQPSITPMSEVHAENAENAGNAGNARPLEPTASPGRYWTGSGLLVVVVVLLLLLLLVLRRASHTSM</sequence>
<keyword evidence="1" id="KW-0472">Membrane</keyword>
<dbReference type="AlphaFoldDB" id="M3CZC7"/>
<keyword evidence="2" id="KW-0732">Signal</keyword>
<organism evidence="3 4">
    <name type="scientific">Sphaerulina musiva (strain SO2202)</name>
    <name type="common">Poplar stem canker fungus</name>
    <name type="synonym">Septoria musiva</name>
    <dbReference type="NCBI Taxonomy" id="692275"/>
    <lineage>
        <taxon>Eukaryota</taxon>
        <taxon>Fungi</taxon>
        <taxon>Dikarya</taxon>
        <taxon>Ascomycota</taxon>
        <taxon>Pezizomycotina</taxon>
        <taxon>Dothideomycetes</taxon>
        <taxon>Dothideomycetidae</taxon>
        <taxon>Mycosphaerellales</taxon>
        <taxon>Mycosphaerellaceae</taxon>
        <taxon>Sphaerulina</taxon>
    </lineage>
</organism>
<proteinExistence type="predicted"/>
<name>M3CZC7_SPHMS</name>
<accession>M3CZC7</accession>
<dbReference type="HOGENOM" id="CLU_963676_0_0_1"/>
<feature type="transmembrane region" description="Helical" evidence="1">
    <location>
        <begin position="260"/>
        <end position="281"/>
    </location>
</feature>
<protein>
    <submittedName>
        <fullName evidence="3">Uncharacterized protein</fullName>
    </submittedName>
</protein>
<feature type="signal peptide" evidence="2">
    <location>
        <begin position="1"/>
        <end position="27"/>
    </location>
</feature>
<gene>
    <name evidence="3" type="ORF">SEPMUDRAFT_111496</name>
</gene>
<keyword evidence="4" id="KW-1185">Reference proteome</keyword>